<sequence>MEGASGSPPSDEAGDPPRLSSKRECDGGVRPRFRWLFGDQNVFPIGLEIISSGHEGNVKLLKSSEQGKISKLKIYKITARSTATTAAPRSTITAGSVNHVETETDTNAGRLTEGDCETERS</sequence>
<reference evidence="2" key="1">
    <citation type="journal article" date="2022" name="Mol. Ecol. Resour.">
        <title>The genomes of chicory, endive, great burdock and yacon provide insights into Asteraceae palaeo-polyploidization history and plant inulin production.</title>
        <authorList>
            <person name="Fan W."/>
            <person name="Wang S."/>
            <person name="Wang H."/>
            <person name="Wang A."/>
            <person name="Jiang F."/>
            <person name="Liu H."/>
            <person name="Zhao H."/>
            <person name="Xu D."/>
            <person name="Zhang Y."/>
        </authorList>
    </citation>
    <scope>NUCLEOTIDE SEQUENCE [LARGE SCALE GENOMIC DNA]</scope>
    <source>
        <strain evidence="2">cv. Yunnan</strain>
    </source>
</reference>
<evidence type="ECO:0000313" key="2">
    <source>
        <dbReference type="Proteomes" id="UP001056120"/>
    </source>
</evidence>
<organism evidence="1 2">
    <name type="scientific">Smallanthus sonchifolius</name>
    <dbReference type="NCBI Taxonomy" id="185202"/>
    <lineage>
        <taxon>Eukaryota</taxon>
        <taxon>Viridiplantae</taxon>
        <taxon>Streptophyta</taxon>
        <taxon>Embryophyta</taxon>
        <taxon>Tracheophyta</taxon>
        <taxon>Spermatophyta</taxon>
        <taxon>Magnoliopsida</taxon>
        <taxon>eudicotyledons</taxon>
        <taxon>Gunneridae</taxon>
        <taxon>Pentapetalae</taxon>
        <taxon>asterids</taxon>
        <taxon>campanulids</taxon>
        <taxon>Asterales</taxon>
        <taxon>Asteraceae</taxon>
        <taxon>Asteroideae</taxon>
        <taxon>Heliantheae alliance</taxon>
        <taxon>Millerieae</taxon>
        <taxon>Smallanthus</taxon>
    </lineage>
</organism>
<dbReference type="Proteomes" id="UP001056120">
    <property type="component" value="Linkage Group LG17"/>
</dbReference>
<keyword evidence="2" id="KW-1185">Reference proteome</keyword>
<reference evidence="1 2" key="2">
    <citation type="journal article" date="2022" name="Mol. Ecol. Resour.">
        <title>The genomes of chicory, endive, great burdock and yacon provide insights into Asteraceae paleo-polyploidization history and plant inulin production.</title>
        <authorList>
            <person name="Fan W."/>
            <person name="Wang S."/>
            <person name="Wang H."/>
            <person name="Wang A."/>
            <person name="Jiang F."/>
            <person name="Liu H."/>
            <person name="Zhao H."/>
            <person name="Xu D."/>
            <person name="Zhang Y."/>
        </authorList>
    </citation>
    <scope>NUCLEOTIDE SEQUENCE [LARGE SCALE GENOMIC DNA]</scope>
    <source>
        <strain evidence="2">cv. Yunnan</strain>
        <tissue evidence="1">Leaves</tissue>
    </source>
</reference>
<accession>A0ACB9EWJ7</accession>
<evidence type="ECO:0000313" key="1">
    <source>
        <dbReference type="EMBL" id="KAI3763419.1"/>
    </source>
</evidence>
<dbReference type="EMBL" id="CM042034">
    <property type="protein sequence ID" value="KAI3763419.1"/>
    <property type="molecule type" value="Genomic_DNA"/>
</dbReference>
<comment type="caution">
    <text evidence="1">The sequence shown here is derived from an EMBL/GenBank/DDBJ whole genome shotgun (WGS) entry which is preliminary data.</text>
</comment>
<name>A0ACB9EWJ7_9ASTR</name>
<proteinExistence type="predicted"/>
<protein>
    <submittedName>
        <fullName evidence="1">Uncharacterized protein</fullName>
    </submittedName>
</protein>
<gene>
    <name evidence="1" type="ORF">L1987_53878</name>
</gene>